<dbReference type="InterPro" id="IPR028964">
    <property type="entry name" value="Imm8"/>
</dbReference>
<dbReference type="STRING" id="1631249.BQ8794_140388"/>
<dbReference type="Pfam" id="PF15586">
    <property type="entry name" value="Imm8"/>
    <property type="match status" value="1"/>
</dbReference>
<protein>
    <recommendedName>
        <fullName evidence="3">Immunity protein 8</fullName>
    </recommendedName>
</protein>
<keyword evidence="2" id="KW-1185">Reference proteome</keyword>
<evidence type="ECO:0000313" key="1">
    <source>
        <dbReference type="EMBL" id="SIT54243.1"/>
    </source>
</evidence>
<dbReference type="AlphaFoldDB" id="A0A1R3V2U1"/>
<evidence type="ECO:0008006" key="3">
    <source>
        <dbReference type="Google" id="ProtNLM"/>
    </source>
</evidence>
<dbReference type="Proteomes" id="UP000188388">
    <property type="component" value="Unassembled WGS sequence"/>
</dbReference>
<sequence>MKAKYQGHRILDASSSSLENWDPPDPTDFSVMIDFYACPEGENTADAFTAHVCSPSWFFQSRKEKVVSGENTIFMHRFDGVELVNFLKERCMATEGDTWEAIAAQLTRLGRWEFDYRL</sequence>
<proteinExistence type="predicted"/>
<dbReference type="EMBL" id="FTPD01000006">
    <property type="protein sequence ID" value="SIT54243.1"/>
    <property type="molecule type" value="Genomic_DNA"/>
</dbReference>
<dbReference type="RefSeq" id="WP_077374922.1">
    <property type="nucleotide sequence ID" value="NZ_FTPD01000006.1"/>
</dbReference>
<evidence type="ECO:0000313" key="2">
    <source>
        <dbReference type="Proteomes" id="UP000188388"/>
    </source>
</evidence>
<reference evidence="2" key="1">
    <citation type="submission" date="2017-01" db="EMBL/GenBank/DDBJ databases">
        <authorList>
            <person name="Brunel B."/>
        </authorList>
    </citation>
    <scope>NUCLEOTIDE SEQUENCE [LARGE SCALE GENOMIC DNA]</scope>
</reference>
<accession>A0A1R3V2U1</accession>
<organism evidence="1 2">
    <name type="scientific">Mesorhizobium prunaredense</name>
    <dbReference type="NCBI Taxonomy" id="1631249"/>
    <lineage>
        <taxon>Bacteria</taxon>
        <taxon>Pseudomonadati</taxon>
        <taxon>Pseudomonadota</taxon>
        <taxon>Alphaproteobacteria</taxon>
        <taxon>Hyphomicrobiales</taxon>
        <taxon>Phyllobacteriaceae</taxon>
        <taxon>Mesorhizobium</taxon>
    </lineage>
</organism>
<gene>
    <name evidence="1" type="ORF">BQ8794_140388</name>
</gene>
<name>A0A1R3V2U1_9HYPH</name>